<dbReference type="GO" id="GO:0010181">
    <property type="term" value="F:FMN binding"/>
    <property type="evidence" value="ECO:0007669"/>
    <property type="project" value="InterPro"/>
</dbReference>
<dbReference type="PROSITE" id="PS50902">
    <property type="entry name" value="FLAVODOXIN_LIKE"/>
    <property type="match status" value="1"/>
</dbReference>
<feature type="domain" description="Flavodoxin-like" evidence="1">
    <location>
        <begin position="1"/>
        <end position="127"/>
    </location>
</feature>
<dbReference type="Gene3D" id="3.40.50.360">
    <property type="match status" value="1"/>
</dbReference>
<comment type="caution">
    <text evidence="2">The sequence shown here is derived from an EMBL/GenBank/DDBJ whole genome shotgun (WGS) entry which is preliminary data.</text>
</comment>
<reference evidence="2" key="1">
    <citation type="journal article" date="2014" name="Front. Microbiol.">
        <title>High frequency of phylogenetically diverse reductive dehalogenase-homologous genes in deep subseafloor sedimentary metagenomes.</title>
        <authorList>
            <person name="Kawai M."/>
            <person name="Futagami T."/>
            <person name="Toyoda A."/>
            <person name="Takaki Y."/>
            <person name="Nishi S."/>
            <person name="Hori S."/>
            <person name="Arai W."/>
            <person name="Tsubouchi T."/>
            <person name="Morono Y."/>
            <person name="Uchiyama I."/>
            <person name="Ito T."/>
            <person name="Fujiyama A."/>
            <person name="Inagaki F."/>
            <person name="Takami H."/>
        </authorList>
    </citation>
    <scope>NUCLEOTIDE SEQUENCE</scope>
    <source>
        <strain evidence="2">Expedition CK06-06</strain>
    </source>
</reference>
<dbReference type="InterPro" id="IPR005025">
    <property type="entry name" value="FMN_Rdtase-like_dom"/>
</dbReference>
<evidence type="ECO:0000259" key="1">
    <source>
        <dbReference type="PROSITE" id="PS50902"/>
    </source>
</evidence>
<proteinExistence type="predicted"/>
<dbReference type="SUPFAM" id="SSF52218">
    <property type="entry name" value="Flavoproteins"/>
    <property type="match status" value="1"/>
</dbReference>
<organism evidence="2">
    <name type="scientific">marine sediment metagenome</name>
    <dbReference type="NCBI Taxonomy" id="412755"/>
    <lineage>
        <taxon>unclassified sequences</taxon>
        <taxon>metagenomes</taxon>
        <taxon>ecological metagenomes</taxon>
    </lineage>
</organism>
<dbReference type="EMBL" id="BARW01004627">
    <property type="protein sequence ID" value="GAI65097.1"/>
    <property type="molecule type" value="Genomic_DNA"/>
</dbReference>
<sequence>MATAMSEGASSAGATVVLKMAVNAAGEDLLSCDAVAIGTPNYFSYMAGIMKDFFDRVFHTIRGKVDDKPYAAFGSAGGGGKGALDSVDGICRSLRLKKAFDSVVATGKPSSEVLEECKGLGRKLAQL</sequence>
<dbReference type="Pfam" id="PF03358">
    <property type="entry name" value="FMN_red"/>
    <property type="match status" value="1"/>
</dbReference>
<accession>X1Q9F9</accession>
<dbReference type="GO" id="GO:0016491">
    <property type="term" value="F:oxidoreductase activity"/>
    <property type="evidence" value="ECO:0007669"/>
    <property type="project" value="InterPro"/>
</dbReference>
<evidence type="ECO:0000313" key="2">
    <source>
        <dbReference type="EMBL" id="GAI65097.1"/>
    </source>
</evidence>
<dbReference type="InterPro" id="IPR008254">
    <property type="entry name" value="Flavodoxin/NO_synth"/>
</dbReference>
<name>X1Q9F9_9ZZZZ</name>
<dbReference type="AlphaFoldDB" id="X1Q9F9"/>
<dbReference type="InterPro" id="IPR029039">
    <property type="entry name" value="Flavoprotein-like_sf"/>
</dbReference>
<protein>
    <recommendedName>
        <fullName evidence="1">Flavodoxin-like domain-containing protein</fullName>
    </recommendedName>
</protein>
<gene>
    <name evidence="2" type="ORF">S12H4_10692</name>
</gene>